<dbReference type="AlphaFoldDB" id="A0A1H2LUA4"/>
<keyword evidence="3" id="KW-1185">Reference proteome</keyword>
<reference evidence="3" key="1">
    <citation type="submission" date="2016-10" db="EMBL/GenBank/DDBJ databases">
        <authorList>
            <person name="Varghese N."/>
            <person name="Submissions S."/>
        </authorList>
    </citation>
    <scope>NUCLEOTIDE SEQUENCE [LARGE SCALE GENOMIC DNA]</scope>
    <source>
        <strain evidence="3">KCTC 32246</strain>
    </source>
</reference>
<name>A0A1H2LUA4_9PSED</name>
<accession>A0A1H2LUA4</accession>
<protein>
    <recommendedName>
        <fullName evidence="1">LasR-specific antiactivator QslA domain-containing protein</fullName>
    </recommendedName>
</protein>
<dbReference type="Proteomes" id="UP000198675">
    <property type="component" value="Chromosome I"/>
</dbReference>
<feature type="domain" description="LasR-specific antiactivator QslA" evidence="1">
    <location>
        <begin position="11"/>
        <end position="81"/>
    </location>
</feature>
<evidence type="ECO:0000259" key="1">
    <source>
        <dbReference type="Pfam" id="PF18226"/>
    </source>
</evidence>
<dbReference type="RefSeq" id="WP_017679283.1">
    <property type="nucleotide sequence ID" value="NZ_LT629797.1"/>
</dbReference>
<dbReference type="EMBL" id="LT629797">
    <property type="protein sequence ID" value="SDU83886.1"/>
    <property type="molecule type" value="Genomic_DNA"/>
</dbReference>
<evidence type="ECO:0000313" key="3">
    <source>
        <dbReference type="Proteomes" id="UP000198675"/>
    </source>
</evidence>
<dbReference type="Pfam" id="PF18226">
    <property type="entry name" value="QslA"/>
    <property type="match status" value="1"/>
</dbReference>
<organism evidence="2 3">
    <name type="scientific">Pseudomonas sihuiensis</name>
    <dbReference type="NCBI Taxonomy" id="1274359"/>
    <lineage>
        <taxon>Bacteria</taxon>
        <taxon>Pseudomonadati</taxon>
        <taxon>Pseudomonadota</taxon>
        <taxon>Gammaproteobacteria</taxon>
        <taxon>Pseudomonadales</taxon>
        <taxon>Pseudomonadaceae</taxon>
        <taxon>Pseudomonas</taxon>
    </lineage>
</organism>
<proteinExistence type="predicted"/>
<evidence type="ECO:0000313" key="2">
    <source>
        <dbReference type="EMBL" id="SDU83886.1"/>
    </source>
</evidence>
<gene>
    <name evidence="2" type="ORF">SAMN05216363_2131</name>
</gene>
<sequence length="115" mass="13046">MNKGVMTYLPPHDGHPGLEIAWAADCREAFNQGVRLAQTWLDNARSGWLWAVMIAERDLLHCAIERRAFEVGFMSRIHQRMCSYQGCGERAKTCTTGDYFGHRKTLTLAEARCQG</sequence>
<dbReference type="InterPro" id="IPR040654">
    <property type="entry name" value="QslA"/>
</dbReference>